<protein>
    <submittedName>
        <fullName evidence="2">Uncharacterized protein</fullName>
    </submittedName>
</protein>
<evidence type="ECO:0000256" key="1">
    <source>
        <dbReference type="SAM" id="MobiDB-lite"/>
    </source>
</evidence>
<organism evidence="2 3">
    <name type="scientific">Fusarium pseudocircinatum</name>
    <dbReference type="NCBI Taxonomy" id="56676"/>
    <lineage>
        <taxon>Eukaryota</taxon>
        <taxon>Fungi</taxon>
        <taxon>Dikarya</taxon>
        <taxon>Ascomycota</taxon>
        <taxon>Pezizomycotina</taxon>
        <taxon>Sordariomycetes</taxon>
        <taxon>Hypocreomycetidae</taxon>
        <taxon>Hypocreales</taxon>
        <taxon>Nectriaceae</taxon>
        <taxon>Fusarium</taxon>
        <taxon>Fusarium fujikuroi species complex</taxon>
    </lineage>
</organism>
<name>A0A8H5PL45_9HYPO</name>
<evidence type="ECO:0000313" key="2">
    <source>
        <dbReference type="EMBL" id="KAF5598689.1"/>
    </source>
</evidence>
<accession>A0A8H5PL45</accession>
<dbReference type="Proteomes" id="UP000546213">
    <property type="component" value="Unassembled WGS sequence"/>
</dbReference>
<feature type="compositionally biased region" description="Polar residues" evidence="1">
    <location>
        <begin position="316"/>
        <end position="340"/>
    </location>
</feature>
<dbReference type="AlphaFoldDB" id="A0A8H5PL45"/>
<comment type="caution">
    <text evidence="2">The sequence shown here is derived from an EMBL/GenBank/DDBJ whole genome shotgun (WGS) entry which is preliminary data.</text>
</comment>
<feature type="region of interest" description="Disordered" evidence="1">
    <location>
        <begin position="313"/>
        <end position="348"/>
    </location>
</feature>
<evidence type="ECO:0000313" key="3">
    <source>
        <dbReference type="Proteomes" id="UP000546213"/>
    </source>
</evidence>
<proteinExistence type="predicted"/>
<feature type="compositionally biased region" description="Polar residues" evidence="1">
    <location>
        <begin position="29"/>
        <end position="51"/>
    </location>
</feature>
<feature type="compositionally biased region" description="Basic and acidic residues" evidence="1">
    <location>
        <begin position="165"/>
        <end position="179"/>
    </location>
</feature>
<reference evidence="2 3" key="1">
    <citation type="submission" date="2020-05" db="EMBL/GenBank/DDBJ databases">
        <title>Identification and distribution of gene clusters putatively required for synthesis of sphingolipid metabolism inhibitors in phylogenetically diverse species of the filamentous fungus Fusarium.</title>
        <authorList>
            <person name="Kim H.-S."/>
            <person name="Busman M."/>
            <person name="Brown D.W."/>
            <person name="Divon H."/>
            <person name="Uhlig S."/>
            <person name="Proctor R.H."/>
        </authorList>
    </citation>
    <scope>NUCLEOTIDE SEQUENCE [LARGE SCALE GENOMIC DNA]</scope>
    <source>
        <strain evidence="2 3">NRRL 36939</strain>
    </source>
</reference>
<dbReference type="OrthoDB" id="5100163at2759"/>
<keyword evidence="3" id="KW-1185">Reference proteome</keyword>
<dbReference type="EMBL" id="JAAOAS010000059">
    <property type="protein sequence ID" value="KAF5598689.1"/>
    <property type="molecule type" value="Genomic_DNA"/>
</dbReference>
<feature type="region of interest" description="Disordered" evidence="1">
    <location>
        <begin position="1"/>
        <end position="55"/>
    </location>
</feature>
<feature type="region of interest" description="Disordered" evidence="1">
    <location>
        <begin position="110"/>
        <end position="188"/>
    </location>
</feature>
<gene>
    <name evidence="2" type="ORF">FPCIR_2751</name>
</gene>
<sequence length="457" mass="49383">MDSKTSSDTLPDPSVGELGKHMHPLSCSFWPTTTDKVNSESQDLQGQSTPNVDIIDDDDNTALNLGIDYVPIRLPLFQQETFTNPLTYRREETINSSLRIIEQDLDDAQANGSIQPENPVTETPPPTSEAPTTQDRQQTKSPTGNPSVPQSSPALSAAPNVKAVPEAKNRGQKRAREPEPWPQKRRYTLIAPKPPKIDVSCQQQALPVNMPPRRADFQYPNAPVSFAATGGAVRDPGQQLNRHLQLGHMELGPHSIPSPHNGNAPWSSAVLPQQQARMGFNPPVTPFSHSGSVTLPSPGSSVESFSSAVAPFSHSGDMTESSPGSSVESWEAFSTNTPSDGGTFMGRPAGRRMDSGLLLPEQQARMAMNPHSIPAPHNGNIAFSSHVPPPQRLHNGMTMGSMGLHNQPVGNGIPTVYQNVPPNSSVGHLQPRVDGGAMRRHQHNGPFKGYCQPRRFG</sequence>
<feature type="compositionally biased region" description="Polar residues" evidence="1">
    <location>
        <begin position="134"/>
        <end position="154"/>
    </location>
</feature>